<proteinExistence type="predicted"/>
<sequence>MSHYQQHGFIESSTISSSPYSQQQSLSSNVVHRFSNLSLSSVDSHHPSMFPPHPLERNSHLQHNHCHSPDIPLHRLSLNHPHHPSPSTSDDSRSSYLLLSDSHGRYFPPIFETPEYLITTYSISGLSWSNSHNPSLCAYSMLSSSSFSLRLSTFSRLLFLIGSNSIRSTNASIIMNHIEHLIDFLRITYPHLSHPTAIGIIYTFPCYKTSDFFPTISSLHLNLNDYNSLLRNLALKKHFLVLDLSITPAHINRDGLHLHPIHSSTIWSSIVNYFASSVRAPAPSSRTHVRSSMAILMRNRKRHAKLSLRQQQFVVIRSIDPLWRLSDVKDYLHHQQIMFANIANIRNQQVTIRFNNLSRQKHAEQTLFPHVFEAAHYYCWKGQVH</sequence>
<dbReference type="SUPFAM" id="SSF52266">
    <property type="entry name" value="SGNH hydrolase"/>
    <property type="match status" value="1"/>
</dbReference>
<feature type="region of interest" description="Disordered" evidence="1">
    <location>
        <begin position="45"/>
        <end position="94"/>
    </location>
</feature>
<dbReference type="EMBL" id="KY820842">
    <property type="protein sequence ID" value="ARJ54454.1"/>
    <property type="molecule type" value="Genomic_DNA"/>
</dbReference>
<dbReference type="AlphaFoldDB" id="A0A1W6BR02"/>
<name>A0A1W6BR02_ADIVA</name>
<reference evidence="2" key="1">
    <citation type="journal article" date="2017" name="Viruses">
        <title>LTR-Retrotransposons from Bdelloid Rotifers Capture Additional ORFs Shared between Highly Diverse Retroelement Types.</title>
        <authorList>
            <person name="Rodriguez F."/>
            <person name="Kenefick A.W."/>
            <person name="Arkhipova I.R."/>
        </authorList>
    </citation>
    <scope>NUCLEOTIDE SEQUENCE</scope>
</reference>
<evidence type="ECO:0000256" key="1">
    <source>
        <dbReference type="SAM" id="MobiDB-lite"/>
    </source>
</evidence>
<protein>
    <submittedName>
        <fullName evidence="2">GDSL esterase/lipase</fullName>
    </submittedName>
</protein>
<feature type="compositionally biased region" description="Low complexity" evidence="1">
    <location>
        <begin position="74"/>
        <end position="94"/>
    </location>
</feature>
<organism evidence="2">
    <name type="scientific">Adineta vaga</name>
    <name type="common">Rotifer</name>
    <name type="synonym">Callidina vaga</name>
    <dbReference type="NCBI Taxonomy" id="104782"/>
    <lineage>
        <taxon>Eukaryota</taxon>
        <taxon>Metazoa</taxon>
        <taxon>Spiralia</taxon>
        <taxon>Gnathifera</taxon>
        <taxon>Rotifera</taxon>
        <taxon>Eurotatoria</taxon>
        <taxon>Bdelloidea</taxon>
        <taxon>Adinetida</taxon>
        <taxon>Adinetidae</taxon>
        <taxon>Adineta</taxon>
    </lineage>
</organism>
<feature type="region of interest" description="Disordered" evidence="1">
    <location>
        <begin position="1"/>
        <end position="21"/>
    </location>
</feature>
<feature type="compositionally biased region" description="Low complexity" evidence="1">
    <location>
        <begin position="12"/>
        <end position="21"/>
    </location>
</feature>
<evidence type="ECO:0000313" key="2">
    <source>
        <dbReference type="EMBL" id="ARJ54454.1"/>
    </source>
</evidence>
<gene>
    <name evidence="2" type="primary">GDSL</name>
</gene>
<accession>A0A1W6BR02</accession>